<reference evidence="10 11" key="1">
    <citation type="submission" date="2024-11" db="EMBL/GenBank/DDBJ databases">
        <title>Chromosome-level genome assembly of the freshwater bivalve Anodonta woodiana.</title>
        <authorList>
            <person name="Chen X."/>
        </authorList>
    </citation>
    <scope>NUCLEOTIDE SEQUENCE [LARGE SCALE GENOMIC DNA]</scope>
    <source>
        <strain evidence="10">MN2024</strain>
        <tissue evidence="10">Gills</tissue>
    </source>
</reference>
<feature type="transmembrane region" description="Helical" evidence="8">
    <location>
        <begin position="47"/>
        <end position="67"/>
    </location>
</feature>
<evidence type="ECO:0000259" key="9">
    <source>
        <dbReference type="Pfam" id="PF01569"/>
    </source>
</evidence>
<keyword evidence="2 8" id="KW-0812">Transmembrane</keyword>
<comment type="subcellular location">
    <subcellularLocation>
        <location evidence="1">Endoplasmic reticulum membrane</location>
        <topology evidence="1">Multi-pass membrane protein</topology>
    </subcellularLocation>
</comment>
<evidence type="ECO:0000256" key="5">
    <source>
        <dbReference type="ARBA" id="ARBA00022989"/>
    </source>
</evidence>
<keyword evidence="3" id="KW-0378">Hydrolase</keyword>
<dbReference type="Gene3D" id="1.20.144.10">
    <property type="entry name" value="Phosphatidic acid phosphatase type 2/haloperoxidase"/>
    <property type="match status" value="1"/>
</dbReference>
<evidence type="ECO:0000313" key="11">
    <source>
        <dbReference type="Proteomes" id="UP001634394"/>
    </source>
</evidence>
<feature type="transmembrane region" description="Helical" evidence="8">
    <location>
        <begin position="109"/>
        <end position="131"/>
    </location>
</feature>
<evidence type="ECO:0000256" key="4">
    <source>
        <dbReference type="ARBA" id="ARBA00022824"/>
    </source>
</evidence>
<dbReference type="EMBL" id="JBJQND010000019">
    <property type="protein sequence ID" value="KAL3831673.1"/>
    <property type="molecule type" value="Genomic_DNA"/>
</dbReference>
<proteinExistence type="inferred from homology"/>
<comment type="similarity">
    <text evidence="7">Belongs to the type 2 lipid phosphate phosphatase family.</text>
</comment>
<evidence type="ECO:0000256" key="1">
    <source>
        <dbReference type="ARBA" id="ARBA00004477"/>
    </source>
</evidence>
<evidence type="ECO:0000256" key="6">
    <source>
        <dbReference type="ARBA" id="ARBA00023136"/>
    </source>
</evidence>
<accession>A0ABD3T5E9</accession>
<evidence type="ECO:0000256" key="2">
    <source>
        <dbReference type="ARBA" id="ARBA00022692"/>
    </source>
</evidence>
<dbReference type="GO" id="GO:0005789">
    <property type="term" value="C:endoplasmic reticulum membrane"/>
    <property type="evidence" value="ECO:0007669"/>
    <property type="project" value="UniProtKB-SubCell"/>
</dbReference>
<sequence>MYMLHDTNQILESNGKLVPFGLTCGLAVLWMVLVCLSRLYLGVHSPLDIICGASLALFLTGFLSFFMEDIDIFLQTHPLGAFVATSTALALCTICYPKIVKGTTGKGDAVQIVSSVAGICLGSWLNFQYGFTHIVQKEELLPLVAPNLKLVATSILRFFIGVIVIALIRTVVKSFSIKLSSYCLGLEKPDKKDPRVETAYKFLTYYCIGVVVICTIPMVHGVIGLGRPNFSSEVL</sequence>
<feature type="transmembrane region" description="Helical" evidence="8">
    <location>
        <begin position="20"/>
        <end position="40"/>
    </location>
</feature>
<keyword evidence="11" id="KW-1185">Reference proteome</keyword>
<name>A0ABD3T5E9_SINWO</name>
<evidence type="ECO:0000256" key="3">
    <source>
        <dbReference type="ARBA" id="ARBA00022801"/>
    </source>
</evidence>
<evidence type="ECO:0000256" key="8">
    <source>
        <dbReference type="SAM" id="Phobius"/>
    </source>
</evidence>
<keyword evidence="5 8" id="KW-1133">Transmembrane helix</keyword>
<dbReference type="SUPFAM" id="SSF48317">
    <property type="entry name" value="Acid phosphatase/Vanadium-dependent haloperoxidase"/>
    <property type="match status" value="1"/>
</dbReference>
<feature type="transmembrane region" description="Helical" evidence="8">
    <location>
        <begin position="202"/>
        <end position="223"/>
    </location>
</feature>
<dbReference type="Pfam" id="PF01569">
    <property type="entry name" value="PAP2"/>
    <property type="match status" value="1"/>
</dbReference>
<keyword evidence="4" id="KW-0256">Endoplasmic reticulum</keyword>
<protein>
    <recommendedName>
        <fullName evidence="9">Phosphatidic acid phosphatase type 2/haloperoxidase domain-containing protein</fullName>
    </recommendedName>
</protein>
<feature type="domain" description="Phosphatidic acid phosphatase type 2/haloperoxidase" evidence="9">
    <location>
        <begin position="22"/>
        <end position="64"/>
    </location>
</feature>
<gene>
    <name evidence="10" type="ORF">ACJMK2_023396</name>
</gene>
<organism evidence="10 11">
    <name type="scientific">Sinanodonta woodiana</name>
    <name type="common">Chinese pond mussel</name>
    <name type="synonym">Anodonta woodiana</name>
    <dbReference type="NCBI Taxonomy" id="1069815"/>
    <lineage>
        <taxon>Eukaryota</taxon>
        <taxon>Metazoa</taxon>
        <taxon>Spiralia</taxon>
        <taxon>Lophotrochozoa</taxon>
        <taxon>Mollusca</taxon>
        <taxon>Bivalvia</taxon>
        <taxon>Autobranchia</taxon>
        <taxon>Heteroconchia</taxon>
        <taxon>Palaeoheterodonta</taxon>
        <taxon>Unionida</taxon>
        <taxon>Unionoidea</taxon>
        <taxon>Unionidae</taxon>
        <taxon>Unioninae</taxon>
        <taxon>Sinanodonta</taxon>
    </lineage>
</organism>
<feature type="transmembrane region" description="Helical" evidence="8">
    <location>
        <begin position="79"/>
        <end position="97"/>
    </location>
</feature>
<dbReference type="PANTHER" id="PTHR14969:SF28">
    <property type="entry name" value="DIHYDROSPHINGOSINE 1-PHOSPHATE PHOSPHATASE LCB3-RELATED"/>
    <property type="match status" value="1"/>
</dbReference>
<evidence type="ECO:0000256" key="7">
    <source>
        <dbReference type="ARBA" id="ARBA00038324"/>
    </source>
</evidence>
<dbReference type="InterPro" id="IPR000326">
    <property type="entry name" value="PAP2/HPO"/>
</dbReference>
<dbReference type="AlphaFoldDB" id="A0ABD3T5E9"/>
<feature type="transmembrane region" description="Helical" evidence="8">
    <location>
        <begin position="151"/>
        <end position="172"/>
    </location>
</feature>
<keyword evidence="6 8" id="KW-0472">Membrane</keyword>
<comment type="caution">
    <text evidence="10">The sequence shown here is derived from an EMBL/GenBank/DDBJ whole genome shotgun (WGS) entry which is preliminary data.</text>
</comment>
<dbReference type="GO" id="GO:0016787">
    <property type="term" value="F:hydrolase activity"/>
    <property type="evidence" value="ECO:0007669"/>
    <property type="project" value="UniProtKB-KW"/>
</dbReference>
<dbReference type="Proteomes" id="UP001634394">
    <property type="component" value="Unassembled WGS sequence"/>
</dbReference>
<dbReference type="InterPro" id="IPR036938">
    <property type="entry name" value="PAP2/HPO_sf"/>
</dbReference>
<evidence type="ECO:0000313" key="10">
    <source>
        <dbReference type="EMBL" id="KAL3831673.1"/>
    </source>
</evidence>
<dbReference type="PANTHER" id="PTHR14969">
    <property type="entry name" value="SPHINGOSINE-1-PHOSPHATE PHOSPHOHYDROLASE"/>
    <property type="match status" value="1"/>
</dbReference>